<keyword evidence="1" id="KW-0812">Transmembrane</keyword>
<proteinExistence type="predicted"/>
<sequence>MYEIVNQISNTLMQPALNLLNGAEGIPILFAFLLGIVGALAPCQFTANLGAITLYGNKSIQKQIAWGEVLFFILGKVVVFSTFGAIVWILGNEVKATFTLYFPWLRKLVGPILIISGLIIVGYIKLYKYISFGNFIDRISSKGKIGAFLLGVSFSLGFCPTMFVLFFINLIPLSLISPFGISFPSIFALGTSMPIIIMIFLIWYFDLSGKFVKKKGRKIGLVVQRAAGFLMILLGILDILTFW</sequence>
<organism evidence="3 4">
    <name type="scientific">Caldibacillus thermoamylovorans</name>
    <dbReference type="NCBI Taxonomy" id="35841"/>
    <lineage>
        <taxon>Bacteria</taxon>
        <taxon>Bacillati</taxon>
        <taxon>Bacillota</taxon>
        <taxon>Bacilli</taxon>
        <taxon>Bacillales</taxon>
        <taxon>Bacillaceae</taxon>
        <taxon>Caldibacillus</taxon>
    </lineage>
</organism>
<dbReference type="InterPro" id="IPR039447">
    <property type="entry name" value="UreH-like_TM_dom"/>
</dbReference>
<feature type="transmembrane region" description="Helical" evidence="1">
    <location>
        <begin position="69"/>
        <end position="88"/>
    </location>
</feature>
<dbReference type="InterPro" id="IPR051790">
    <property type="entry name" value="Cytochrome_c-biogenesis_DsbD"/>
</dbReference>
<keyword evidence="1" id="KW-0472">Membrane</keyword>
<dbReference type="PANTHER" id="PTHR31272:SF4">
    <property type="entry name" value="CYTOCHROME C-TYPE BIOGENESIS PROTEIN HI_1454-RELATED"/>
    <property type="match status" value="1"/>
</dbReference>
<dbReference type="EMBL" id="JXLU01000031">
    <property type="protein sequence ID" value="KIO73529.1"/>
    <property type="molecule type" value="Genomic_DNA"/>
</dbReference>
<evidence type="ECO:0000256" key="1">
    <source>
        <dbReference type="SAM" id="Phobius"/>
    </source>
</evidence>
<name>A0A0D0FMX4_9BACI</name>
<dbReference type="Proteomes" id="UP000032076">
    <property type="component" value="Unassembled WGS sequence"/>
</dbReference>
<dbReference type="AlphaFoldDB" id="A0A0D0FMX4"/>
<keyword evidence="1" id="KW-1133">Transmembrane helix</keyword>
<evidence type="ECO:0000259" key="2">
    <source>
        <dbReference type="Pfam" id="PF13386"/>
    </source>
</evidence>
<evidence type="ECO:0000313" key="4">
    <source>
        <dbReference type="Proteomes" id="UP000032076"/>
    </source>
</evidence>
<feature type="transmembrane region" description="Helical" evidence="1">
    <location>
        <begin position="108"/>
        <end position="126"/>
    </location>
</feature>
<gene>
    <name evidence="3" type="ORF">B4167_2005</name>
</gene>
<comment type="caution">
    <text evidence="3">The sequence shown here is derived from an EMBL/GenBank/DDBJ whole genome shotgun (WGS) entry which is preliminary data.</text>
</comment>
<dbReference type="OrthoDB" id="43562at2"/>
<dbReference type="PANTHER" id="PTHR31272">
    <property type="entry name" value="CYTOCHROME C-TYPE BIOGENESIS PROTEIN HI_1454-RELATED"/>
    <property type="match status" value="1"/>
</dbReference>
<reference evidence="3 4" key="1">
    <citation type="submission" date="2015-01" db="EMBL/GenBank/DDBJ databases">
        <title>Draft Genome Sequences of Four Bacillus thermoamylovorans Strains, Isolated From Food Products.</title>
        <authorList>
            <person name="Krawcyk A.O."/>
            <person name="Berendsen E.M."/>
            <person name="Eijlander R.T."/>
            <person name="de Jong A."/>
            <person name="Wells-Bennik M."/>
            <person name="Kuipers O.P."/>
        </authorList>
    </citation>
    <scope>NUCLEOTIDE SEQUENCE [LARGE SCALE GENOMIC DNA]</scope>
    <source>
        <strain evidence="3 4">B4167</strain>
    </source>
</reference>
<accession>A0A0D0FMX4</accession>
<feature type="transmembrane region" description="Helical" evidence="1">
    <location>
        <begin position="183"/>
        <end position="205"/>
    </location>
</feature>
<protein>
    <recommendedName>
        <fullName evidence="2">Urease accessory protein UreH-like transmembrane domain-containing protein</fullName>
    </recommendedName>
</protein>
<feature type="transmembrane region" description="Helical" evidence="1">
    <location>
        <begin position="147"/>
        <end position="171"/>
    </location>
</feature>
<feature type="domain" description="Urease accessory protein UreH-like transmembrane" evidence="2">
    <location>
        <begin position="31"/>
        <end position="237"/>
    </location>
</feature>
<dbReference type="RefSeq" id="WP_041844920.1">
    <property type="nucleotide sequence ID" value="NZ_JAMAYU010000061.1"/>
</dbReference>
<dbReference type="Pfam" id="PF13386">
    <property type="entry name" value="DsbD_2"/>
    <property type="match status" value="1"/>
</dbReference>
<evidence type="ECO:0000313" key="3">
    <source>
        <dbReference type="EMBL" id="KIO73529.1"/>
    </source>
</evidence>
<feature type="transmembrane region" description="Helical" evidence="1">
    <location>
        <begin position="28"/>
        <end position="57"/>
    </location>
</feature>
<feature type="transmembrane region" description="Helical" evidence="1">
    <location>
        <begin position="226"/>
        <end position="242"/>
    </location>
</feature>